<feature type="region of interest" description="Disordered" evidence="1">
    <location>
        <begin position="1"/>
        <end position="22"/>
    </location>
</feature>
<dbReference type="EMBL" id="QZCE01000001">
    <property type="protein sequence ID" value="NEZ61965.1"/>
    <property type="molecule type" value="Genomic_DNA"/>
</dbReference>
<proteinExistence type="predicted"/>
<evidence type="ECO:0000256" key="1">
    <source>
        <dbReference type="SAM" id="MobiDB-lite"/>
    </source>
</evidence>
<gene>
    <name evidence="2" type="ORF">D0962_04115</name>
</gene>
<name>A0A6M0S0I9_9CYAN</name>
<evidence type="ECO:0000313" key="2">
    <source>
        <dbReference type="EMBL" id="NEZ61965.1"/>
    </source>
</evidence>
<dbReference type="AlphaFoldDB" id="A0A6M0S0I9"/>
<protein>
    <submittedName>
        <fullName evidence="2">Uncharacterized protein</fullName>
    </submittedName>
</protein>
<reference evidence="2 3" key="1">
    <citation type="journal article" date="2020" name="Microb. Ecol.">
        <title>Ecogenomics of the Marine Benthic Filamentous Cyanobacterium Adonisia.</title>
        <authorList>
            <person name="Walter J.M."/>
            <person name="Coutinho F.H."/>
            <person name="Leomil L."/>
            <person name="Hargreaves P.I."/>
            <person name="Campeao M.E."/>
            <person name="Vieira V.V."/>
            <person name="Silva B.S."/>
            <person name="Fistarol G.O."/>
            <person name="Salomon P.S."/>
            <person name="Sawabe T."/>
            <person name="Mino S."/>
            <person name="Hosokawa M."/>
            <person name="Miyashita H."/>
            <person name="Maruyama F."/>
            <person name="van Verk M.C."/>
            <person name="Dutilh B.E."/>
            <person name="Thompson C.C."/>
            <person name="Thompson F.L."/>
        </authorList>
    </citation>
    <scope>NUCLEOTIDE SEQUENCE [LARGE SCALE GENOMIC DNA]</scope>
    <source>
        <strain evidence="2 3">CCMR0082</strain>
    </source>
</reference>
<evidence type="ECO:0000313" key="3">
    <source>
        <dbReference type="Proteomes" id="UP000473574"/>
    </source>
</evidence>
<dbReference type="Proteomes" id="UP000473574">
    <property type="component" value="Unassembled WGS sequence"/>
</dbReference>
<organism evidence="2 3">
    <name type="scientific">Adonisia turfae CCMR0082</name>
    <dbReference type="NCBI Taxonomy" id="2304604"/>
    <lineage>
        <taxon>Bacteria</taxon>
        <taxon>Bacillati</taxon>
        <taxon>Cyanobacteriota</taxon>
        <taxon>Adonisia</taxon>
        <taxon>Adonisia turfae</taxon>
    </lineage>
</organism>
<accession>A0A6M0S0I9</accession>
<comment type="caution">
    <text evidence="2">The sequence shown here is derived from an EMBL/GenBank/DDBJ whole genome shotgun (WGS) entry which is preliminary data.</text>
</comment>
<sequence length="143" mass="16538">MNDSTTRNICPHSSKGSENHAISTTDLGAHQPYEAKGWVKTVSPNALWRDITPLLQAQNIPAKRYKKRFFKLRHIDQWMFHQLWLNRFSETYYLISPEPITSNDHRKAMGDIFEVLEEKGAEHLIQLYIAVESGMVTPQEVLS</sequence>
<dbReference type="RefSeq" id="WP_163660036.1">
    <property type="nucleotide sequence ID" value="NZ_QZCE01000001.1"/>
</dbReference>